<evidence type="ECO:0000313" key="2">
    <source>
        <dbReference type="Proteomes" id="UP000299102"/>
    </source>
</evidence>
<name>A0A4C1TTN2_EUMVA</name>
<protein>
    <submittedName>
        <fullName evidence="1">Uncharacterized protein</fullName>
    </submittedName>
</protein>
<dbReference type="AlphaFoldDB" id="A0A4C1TTN2"/>
<sequence length="150" mass="16896">MRTDKRPSLVFFQSADHLDTSVSFNNRMIDITVFMFSSNANDDMTMRSCLFRSLLTGWLLRCVVPRRTDHYTHIASSTAATERLPLDAAGKFSWELLEISGEESQAGWKLPCDISVFNNGLVMHVVRRAPGRGVSVGESRPRTLVLENEC</sequence>
<dbReference type="Proteomes" id="UP000299102">
    <property type="component" value="Unassembled WGS sequence"/>
</dbReference>
<organism evidence="1 2">
    <name type="scientific">Eumeta variegata</name>
    <name type="common">Bagworm moth</name>
    <name type="synonym">Eumeta japonica</name>
    <dbReference type="NCBI Taxonomy" id="151549"/>
    <lineage>
        <taxon>Eukaryota</taxon>
        <taxon>Metazoa</taxon>
        <taxon>Ecdysozoa</taxon>
        <taxon>Arthropoda</taxon>
        <taxon>Hexapoda</taxon>
        <taxon>Insecta</taxon>
        <taxon>Pterygota</taxon>
        <taxon>Neoptera</taxon>
        <taxon>Endopterygota</taxon>
        <taxon>Lepidoptera</taxon>
        <taxon>Glossata</taxon>
        <taxon>Ditrysia</taxon>
        <taxon>Tineoidea</taxon>
        <taxon>Psychidae</taxon>
        <taxon>Oiketicinae</taxon>
        <taxon>Eumeta</taxon>
    </lineage>
</organism>
<reference evidence="1 2" key="1">
    <citation type="journal article" date="2019" name="Commun. Biol.">
        <title>The bagworm genome reveals a unique fibroin gene that provides high tensile strength.</title>
        <authorList>
            <person name="Kono N."/>
            <person name="Nakamura H."/>
            <person name="Ohtoshi R."/>
            <person name="Tomita M."/>
            <person name="Numata K."/>
            <person name="Arakawa K."/>
        </authorList>
    </citation>
    <scope>NUCLEOTIDE SEQUENCE [LARGE SCALE GENOMIC DNA]</scope>
</reference>
<dbReference type="EMBL" id="BGZK01000087">
    <property type="protein sequence ID" value="GBP17382.1"/>
    <property type="molecule type" value="Genomic_DNA"/>
</dbReference>
<proteinExistence type="predicted"/>
<gene>
    <name evidence="1" type="ORF">EVAR_8747_1</name>
</gene>
<evidence type="ECO:0000313" key="1">
    <source>
        <dbReference type="EMBL" id="GBP17382.1"/>
    </source>
</evidence>
<comment type="caution">
    <text evidence="1">The sequence shown here is derived from an EMBL/GenBank/DDBJ whole genome shotgun (WGS) entry which is preliminary data.</text>
</comment>
<keyword evidence="2" id="KW-1185">Reference proteome</keyword>
<accession>A0A4C1TTN2</accession>